<dbReference type="InterPro" id="IPR050204">
    <property type="entry name" value="AraC_XylS_family_regulators"/>
</dbReference>
<dbReference type="AlphaFoldDB" id="A0A090MNX7"/>
<comment type="caution">
    <text evidence="5">The sequence shown here is derived from an EMBL/GenBank/DDBJ whole genome shotgun (WGS) entry which is preliminary data.</text>
</comment>
<evidence type="ECO:0000259" key="4">
    <source>
        <dbReference type="PROSITE" id="PS01124"/>
    </source>
</evidence>
<keyword evidence="2" id="KW-0238">DNA-binding</keyword>
<feature type="domain" description="HTH araC/xylS-type" evidence="4">
    <location>
        <begin position="94"/>
        <end position="192"/>
    </location>
</feature>
<accession>A0A090MNX7</accession>
<evidence type="ECO:0000256" key="3">
    <source>
        <dbReference type="ARBA" id="ARBA00023163"/>
    </source>
</evidence>
<dbReference type="PANTHER" id="PTHR46796">
    <property type="entry name" value="HTH-TYPE TRANSCRIPTIONAL ACTIVATOR RHAS-RELATED"/>
    <property type="match status" value="1"/>
</dbReference>
<sequence length="203" mass="21948">MIVTVAMKVPVLRSYLPPRLIVHAASDSGQGSTTTQLEGLVSLMRSETADDHLGGRALLNALSTAMFALVLCLASEAHDAPRGLLAVAGHPRLAPAMVALFQNPSRAWSLPELARLCNMSRATFVRQFQDKLGRSAADLMTDIRMTLAANKLQTSDLSTGDVAEEVGYRSEAAFQRAFKAYVGATPAKWRKTQVLPDQRKAEV</sequence>
<dbReference type="PROSITE" id="PS01124">
    <property type="entry name" value="HTH_ARAC_FAMILY_2"/>
    <property type="match status" value="1"/>
</dbReference>
<evidence type="ECO:0000256" key="1">
    <source>
        <dbReference type="ARBA" id="ARBA00023015"/>
    </source>
</evidence>
<dbReference type="EMBL" id="CCAZ020000001">
    <property type="protein sequence ID" value="CEG09110.1"/>
    <property type="molecule type" value="Genomic_DNA"/>
</dbReference>
<dbReference type="Pfam" id="PF12833">
    <property type="entry name" value="HTH_18"/>
    <property type="match status" value="1"/>
</dbReference>
<dbReference type="InterPro" id="IPR020449">
    <property type="entry name" value="Tscrpt_reg_AraC-type_HTH"/>
</dbReference>
<organism evidence="5 6">
    <name type="scientific">Afipia felis</name>
    <name type="common">Cat scratch disease bacillus</name>
    <dbReference type="NCBI Taxonomy" id="1035"/>
    <lineage>
        <taxon>Bacteria</taxon>
        <taxon>Pseudomonadati</taxon>
        <taxon>Pseudomonadota</taxon>
        <taxon>Alphaproteobacteria</taxon>
        <taxon>Hyphomicrobiales</taxon>
        <taxon>Nitrobacteraceae</taxon>
        <taxon>Afipia</taxon>
    </lineage>
</organism>
<keyword evidence="6" id="KW-1185">Reference proteome</keyword>
<evidence type="ECO:0000256" key="2">
    <source>
        <dbReference type="ARBA" id="ARBA00023125"/>
    </source>
</evidence>
<dbReference type="GO" id="GO:0043565">
    <property type="term" value="F:sequence-specific DNA binding"/>
    <property type="evidence" value="ECO:0007669"/>
    <property type="project" value="InterPro"/>
</dbReference>
<dbReference type="Proteomes" id="UP000035762">
    <property type="component" value="Unassembled WGS sequence"/>
</dbReference>
<dbReference type="RefSeq" id="WP_009340146.1">
    <property type="nucleotide sequence ID" value="NZ_CCAZ020000001.1"/>
</dbReference>
<dbReference type="OrthoDB" id="9802263at2"/>
<keyword evidence="3" id="KW-0804">Transcription</keyword>
<dbReference type="PANTHER" id="PTHR46796:SF7">
    <property type="entry name" value="ARAC FAMILY TRANSCRIPTIONAL REGULATOR"/>
    <property type="match status" value="1"/>
</dbReference>
<name>A0A090MNX7_AFIFE</name>
<dbReference type="InterPro" id="IPR018060">
    <property type="entry name" value="HTH_AraC"/>
</dbReference>
<dbReference type="PRINTS" id="PR00032">
    <property type="entry name" value="HTHARAC"/>
</dbReference>
<protein>
    <submittedName>
        <fullName evidence="5">Urease operon transcriptional activator</fullName>
    </submittedName>
</protein>
<reference evidence="5 6" key="1">
    <citation type="journal article" date="2014" name="Genome Announc.">
        <title>Genome Sequence of Afipia felis Strain 76713, Isolated in Hospital Water Using an Amoeba Co-Culture Procedure.</title>
        <authorList>
            <person name="Benamar S."/>
            <person name="La Scola B."/>
            <person name="Croce O."/>
        </authorList>
    </citation>
    <scope>NUCLEOTIDE SEQUENCE [LARGE SCALE GENOMIC DNA]</scope>
    <source>
        <strain evidence="5 6">76713</strain>
    </source>
</reference>
<dbReference type="SMART" id="SM00342">
    <property type="entry name" value="HTH_ARAC"/>
    <property type="match status" value="1"/>
</dbReference>
<dbReference type="InterPro" id="IPR009057">
    <property type="entry name" value="Homeodomain-like_sf"/>
</dbReference>
<evidence type="ECO:0000313" key="6">
    <source>
        <dbReference type="Proteomes" id="UP000035762"/>
    </source>
</evidence>
<dbReference type="SUPFAM" id="SSF46689">
    <property type="entry name" value="Homeodomain-like"/>
    <property type="match status" value="2"/>
</dbReference>
<proteinExistence type="predicted"/>
<gene>
    <name evidence="5" type="primary">ureR</name>
    <name evidence="5" type="ORF">BN961_02531</name>
</gene>
<keyword evidence="1" id="KW-0805">Transcription regulation</keyword>
<dbReference type="GO" id="GO:0003700">
    <property type="term" value="F:DNA-binding transcription factor activity"/>
    <property type="evidence" value="ECO:0007669"/>
    <property type="project" value="InterPro"/>
</dbReference>
<evidence type="ECO:0000313" key="5">
    <source>
        <dbReference type="EMBL" id="CEG09110.1"/>
    </source>
</evidence>
<dbReference type="STRING" id="1035.BN961_02531"/>
<dbReference type="Gene3D" id="1.10.10.60">
    <property type="entry name" value="Homeodomain-like"/>
    <property type="match status" value="2"/>
</dbReference>